<dbReference type="AlphaFoldDB" id="A0A1S9JL00"/>
<dbReference type="Proteomes" id="UP000868349">
    <property type="component" value="Unassembled WGS sequence"/>
</dbReference>
<comment type="caution">
    <text evidence="1">The sequence shown here is derived from an EMBL/GenBank/DDBJ whole genome shotgun (WGS) entry which is preliminary data.</text>
</comment>
<proteinExistence type="predicted"/>
<sequence>MHKIPFEVLIHSENALIKAREMNALLIKLIEVPEGGEESGVLMFAAIQTLLSPVIDELDKAMAIHENNNSPHTGE</sequence>
<name>A0A1S9JL00_SHIBO</name>
<accession>A0A1S9JL00</accession>
<dbReference type="EMBL" id="MSJS02000018">
    <property type="protein sequence ID" value="OOO83551.1"/>
    <property type="molecule type" value="Genomic_DNA"/>
</dbReference>
<gene>
    <name evidence="1" type="ORF">AJR17_005445</name>
</gene>
<protein>
    <recommendedName>
        <fullName evidence="2">Prophage protein</fullName>
    </recommendedName>
</protein>
<dbReference type="RefSeq" id="WP_000549007.1">
    <property type="nucleotide sequence ID" value="NZ_MSJS02000018.1"/>
</dbReference>
<evidence type="ECO:0000313" key="1">
    <source>
        <dbReference type="EMBL" id="OOO83551.1"/>
    </source>
</evidence>
<reference evidence="1" key="1">
    <citation type="submission" date="2017-02" db="EMBL/GenBank/DDBJ databases">
        <title>Shigella draft genomes.</title>
        <authorList>
            <person name="Weis A.M."/>
            <person name="Weimer B.C."/>
            <person name="Gilpin B."/>
        </authorList>
    </citation>
    <scope>NUCLEOTIDE SEQUENCE [LARGE SCALE GENOMIC DNA]</scope>
    <source>
        <strain evidence="1">BCW_4868</strain>
    </source>
</reference>
<organism evidence="1">
    <name type="scientific">Shigella boydii</name>
    <dbReference type="NCBI Taxonomy" id="621"/>
    <lineage>
        <taxon>Bacteria</taxon>
        <taxon>Pseudomonadati</taxon>
        <taxon>Pseudomonadota</taxon>
        <taxon>Gammaproteobacteria</taxon>
        <taxon>Enterobacterales</taxon>
        <taxon>Enterobacteriaceae</taxon>
        <taxon>Shigella</taxon>
    </lineage>
</organism>
<evidence type="ECO:0008006" key="2">
    <source>
        <dbReference type="Google" id="ProtNLM"/>
    </source>
</evidence>